<evidence type="ECO:0000259" key="9">
    <source>
        <dbReference type="Pfam" id="PF07715"/>
    </source>
</evidence>
<protein>
    <submittedName>
        <fullName evidence="10">SusC/RagA family TonB-linked outer membrane protein</fullName>
    </submittedName>
</protein>
<comment type="subcellular location">
    <subcellularLocation>
        <location evidence="1 7">Cell outer membrane</location>
        <topology evidence="1 7">Multi-pass membrane protein</topology>
    </subcellularLocation>
</comment>
<comment type="caution">
    <text evidence="10">The sequence shown here is derived from an EMBL/GenBank/DDBJ whole genome shotgun (WGS) entry which is preliminary data.</text>
</comment>
<evidence type="ECO:0000256" key="6">
    <source>
        <dbReference type="ARBA" id="ARBA00023237"/>
    </source>
</evidence>
<dbReference type="Gene3D" id="2.170.130.10">
    <property type="entry name" value="TonB-dependent receptor, plug domain"/>
    <property type="match status" value="1"/>
</dbReference>
<dbReference type="InterPro" id="IPR023997">
    <property type="entry name" value="TonB-dep_OMP_SusC/RagA_CS"/>
</dbReference>
<evidence type="ECO:0000256" key="8">
    <source>
        <dbReference type="SAM" id="SignalP"/>
    </source>
</evidence>
<dbReference type="Gene3D" id="2.40.170.20">
    <property type="entry name" value="TonB-dependent receptor, beta-barrel domain"/>
    <property type="match status" value="1"/>
</dbReference>
<evidence type="ECO:0000313" key="11">
    <source>
        <dbReference type="Proteomes" id="UP001597546"/>
    </source>
</evidence>
<dbReference type="InterPro" id="IPR039426">
    <property type="entry name" value="TonB-dep_rcpt-like"/>
</dbReference>
<dbReference type="SUPFAM" id="SSF49464">
    <property type="entry name" value="Carboxypeptidase regulatory domain-like"/>
    <property type="match status" value="1"/>
</dbReference>
<name>A0ABW5TR25_9SPHI</name>
<evidence type="ECO:0000256" key="7">
    <source>
        <dbReference type="PROSITE-ProRule" id="PRU01360"/>
    </source>
</evidence>
<evidence type="ECO:0000313" key="10">
    <source>
        <dbReference type="EMBL" id="MFD2731680.1"/>
    </source>
</evidence>
<dbReference type="InterPro" id="IPR036942">
    <property type="entry name" value="Beta-barrel_TonB_sf"/>
</dbReference>
<accession>A0ABW5TR25</accession>
<sequence>MKKKLLMLLFCSVFTLTQLHAQEKTITGTVNSADDNGPLPGVSVKIKNSSIGVQTDLNGKYSIKAKNGDVLVFSFLGMLSLEKVIGNSNLINANLIQDTKSLKEVVVTAFGIERDKDALGYSAQTIKGVDVAATQRENFINALQGRVAGATITPTNGVPGSSSQIIIRGAVSLDGDNQPLFVVDGLPISNRTFSESDLVGQGSFNRNNDFGNRAMDINPEEIESITILKGPEASALYGTDGASGAVIITTKTAKAGAARVSYSNNFRVETAYRFPPTQTVYGPGAGGIFDEDNQSRVFFGAKYPTNLQQFDNVSNFYQNGFTQRHNASVEGGTDKLSLRTTLSYTDQTGIIPGTGFNNVNLKISGVSQISKKLSMNGSLNLINSKTDKTYKGAGSPMISALTWPLTDDMRNFLTPAGERRTITGAFNGELDNPYWGVENNPNRDQNKRVLANVGLDYKPLDWLSFAARGGADVSAGQGLSAYHPQAFNANISGSSYAGGGINTYNSNELVYTGTFITTLKKDFGKFKPLIRLGTDIRQNSYQVNSQFGSRFYQQDFYSLNNTDPTTQRVAYKDELKRKQGFFASAELGYDNFFYLTLTGRQDISSTLPINDNSFFYPAASVSFVFTELAPFKDLGWLSYGKLRGSWGQSGKDARPAYITKTRLIAQTTTGGGFSTDVTAGNGNILAEFTTSQEAGLELSFFKKRLSFDFSYFQTLSDKQITAPRLSYGTGAILGWINSGEIRYRGFELLVTGTPVQTKNFSWDITANMARQKGNILSLPADQDVFYLSDTWLFDNVRAQYTVGASVSAFAGIQYLENNNGELLINPVNGMPIKDANFTHIGDRAPDFTVGLTNSFTYKNFNLSFLLDMRKGGDIYNATELYLYQRGASRLSLDRETPRIIQGVIRDGLENTDNPTRNNVLVNPYITTSYYSTFYNTLDFLEKDVNWIRMKDITLAYNLPKTIFAKSKVFKSGSVFATGTDLLLITNYKGVDPAVNGLSAASGGLGGSGIDYGSVGLPRGYNFGVRIGF</sequence>
<keyword evidence="6 7" id="KW-0998">Cell outer membrane</keyword>
<dbReference type="Pfam" id="PF07715">
    <property type="entry name" value="Plug"/>
    <property type="match status" value="1"/>
</dbReference>
<reference evidence="11" key="1">
    <citation type="journal article" date="2019" name="Int. J. Syst. Evol. Microbiol.">
        <title>The Global Catalogue of Microorganisms (GCM) 10K type strain sequencing project: providing services to taxonomists for standard genome sequencing and annotation.</title>
        <authorList>
            <consortium name="The Broad Institute Genomics Platform"/>
            <consortium name="The Broad Institute Genome Sequencing Center for Infectious Disease"/>
            <person name="Wu L."/>
            <person name="Ma J."/>
        </authorList>
    </citation>
    <scope>NUCLEOTIDE SEQUENCE [LARGE SCALE GENOMIC DNA]</scope>
    <source>
        <strain evidence="11">KCTC 42456</strain>
    </source>
</reference>
<dbReference type="InterPro" id="IPR008969">
    <property type="entry name" value="CarboxyPept-like_regulatory"/>
</dbReference>
<evidence type="ECO:0000256" key="1">
    <source>
        <dbReference type="ARBA" id="ARBA00004571"/>
    </source>
</evidence>
<evidence type="ECO:0000256" key="2">
    <source>
        <dbReference type="ARBA" id="ARBA00022448"/>
    </source>
</evidence>
<dbReference type="SUPFAM" id="SSF56935">
    <property type="entry name" value="Porins"/>
    <property type="match status" value="1"/>
</dbReference>
<feature type="domain" description="TonB-dependent receptor plug" evidence="9">
    <location>
        <begin position="119"/>
        <end position="245"/>
    </location>
</feature>
<keyword evidence="11" id="KW-1185">Reference proteome</keyword>
<feature type="signal peptide" evidence="8">
    <location>
        <begin position="1"/>
        <end position="21"/>
    </location>
</feature>
<dbReference type="RefSeq" id="WP_379045720.1">
    <property type="nucleotide sequence ID" value="NZ_JBHSKW010000056.1"/>
</dbReference>
<dbReference type="Gene3D" id="2.60.40.1120">
    <property type="entry name" value="Carboxypeptidase-like, regulatory domain"/>
    <property type="match status" value="1"/>
</dbReference>
<dbReference type="PROSITE" id="PS52016">
    <property type="entry name" value="TONB_DEPENDENT_REC_3"/>
    <property type="match status" value="1"/>
</dbReference>
<evidence type="ECO:0000256" key="5">
    <source>
        <dbReference type="ARBA" id="ARBA00023136"/>
    </source>
</evidence>
<evidence type="ECO:0000256" key="4">
    <source>
        <dbReference type="ARBA" id="ARBA00022692"/>
    </source>
</evidence>
<dbReference type="InterPro" id="IPR012910">
    <property type="entry name" value="Plug_dom"/>
</dbReference>
<gene>
    <name evidence="10" type="ORF">ACFSSE_08165</name>
</gene>
<keyword evidence="3 7" id="KW-1134">Transmembrane beta strand</keyword>
<dbReference type="InterPro" id="IPR023996">
    <property type="entry name" value="TonB-dep_OMP_SusC/RagA"/>
</dbReference>
<keyword evidence="4 7" id="KW-0812">Transmembrane</keyword>
<keyword evidence="5 7" id="KW-0472">Membrane</keyword>
<keyword evidence="2 7" id="KW-0813">Transport</keyword>
<dbReference type="Proteomes" id="UP001597546">
    <property type="component" value="Unassembled WGS sequence"/>
</dbReference>
<feature type="chain" id="PRO_5046834018" evidence="8">
    <location>
        <begin position="22"/>
        <end position="1028"/>
    </location>
</feature>
<keyword evidence="8" id="KW-0732">Signal</keyword>
<proteinExistence type="inferred from homology"/>
<dbReference type="EMBL" id="JBHULV010000024">
    <property type="protein sequence ID" value="MFD2731680.1"/>
    <property type="molecule type" value="Genomic_DNA"/>
</dbReference>
<dbReference type="NCBIfam" id="TIGR04057">
    <property type="entry name" value="SusC_RagA_signa"/>
    <property type="match status" value="1"/>
</dbReference>
<dbReference type="NCBIfam" id="TIGR04056">
    <property type="entry name" value="OMP_RagA_SusC"/>
    <property type="match status" value="1"/>
</dbReference>
<dbReference type="Pfam" id="PF13715">
    <property type="entry name" value="CarbopepD_reg_2"/>
    <property type="match status" value="1"/>
</dbReference>
<comment type="similarity">
    <text evidence="7">Belongs to the TonB-dependent receptor family.</text>
</comment>
<dbReference type="InterPro" id="IPR037066">
    <property type="entry name" value="Plug_dom_sf"/>
</dbReference>
<evidence type="ECO:0000256" key="3">
    <source>
        <dbReference type="ARBA" id="ARBA00022452"/>
    </source>
</evidence>
<organism evidence="10 11">
    <name type="scientific">Pedobacter alpinus</name>
    <dbReference type="NCBI Taxonomy" id="1590643"/>
    <lineage>
        <taxon>Bacteria</taxon>
        <taxon>Pseudomonadati</taxon>
        <taxon>Bacteroidota</taxon>
        <taxon>Sphingobacteriia</taxon>
        <taxon>Sphingobacteriales</taxon>
        <taxon>Sphingobacteriaceae</taxon>
        <taxon>Pedobacter</taxon>
    </lineage>
</organism>